<reference evidence="1" key="1">
    <citation type="submission" date="2022-04" db="EMBL/GenBank/DDBJ databases">
        <title>Shinella lacus sp. nov., a novel member of the genus Shinella from water.</title>
        <authorList>
            <person name="Deng Y."/>
        </authorList>
    </citation>
    <scope>NUCLEOTIDE SEQUENCE</scope>
    <source>
        <strain evidence="1">JCM 31239</strain>
    </source>
</reference>
<comment type="caution">
    <text evidence="1">The sequence shown here is derived from an EMBL/GenBank/DDBJ whole genome shotgun (WGS) entry which is preliminary data.</text>
</comment>
<dbReference type="EMBL" id="WHSC02000013">
    <property type="protein sequence ID" value="MDO6124493.1"/>
    <property type="molecule type" value="Genomic_DNA"/>
</dbReference>
<dbReference type="RefSeq" id="WP_244763599.1">
    <property type="nucleotide sequence ID" value="NZ_JALJCJ010000008.1"/>
</dbReference>
<protein>
    <submittedName>
        <fullName evidence="1">Uncharacterized protein</fullName>
    </submittedName>
</protein>
<accession>A0ABT8XLC2</accession>
<sequence>MLKLPEWRTFQEQRVTVYQDDTLFWKFYLVPNYVTIRKDDSGKPVFLLIAYSFGDQDREENPDLPRGGGYMVLDVEMRVDPDDEAVIKEQLQRDVDQMWHELKRLAEQAGRNVQSYRITSHHNLPRLSTEVSLGVDDVLLGLGPDLPEAPPGDQPPKVVLASPTWVEGTFKVSAPQSEHLVSNRLAEGKTSLIGTNVASANLDLTPAGAAFMVETLVDPNGTGVTDLTPIQITYNLKFVARVPPVSVVASANTRSVYAAVKGIFHDYEGGGCDEDTVSHSEQNMEMAVSSGLIDMKIDVGWPDVPDDLVNQMRSDAMKSVQDALTKRLADKKPAPVPAADDPTREFVNRESDIFYLKTEMSMDFTTFTHQETMASTRKQDINPQGTLQAFLHGLSPQEIRQFVRKIDLDDPFFQTLDLKAWVFGIDWDKDPIDFVEVEIGYSGTDENGQQVNKATTFIFTKDKKEFAWDPSLIGAKREYRCRWRIGYRGHAESEWSAWETKASNRLSLSVQPPGKVDLSLKVGDISFDTVTKSVQVEIEYEDASRGVPRIGTMVKLDAGTAEQRFTNWIFKPRSKPVRYRPTFFLKNGQTVVGEWQETSSDTVLINEPRSENRLDVLLVPSGRSWAQVVQSVVTMRYADIRNGVMAEAFYQLKSLEEFKQFAVYVANGGPRKFEYQVVTTFQDGSSEESGWLNGDGDSTVQIAVKEPPELVVDVLPMMLDFAFTPVVEVGLRYEDPANGIHESQTFALTSKDNQTWSVPLSNPAKTDFSVRYTYNCADGQVVERPEEMAPDPKVTVPKLLVPEVFASFVPRMIDFAATPVVEVNIGYSDPSRGQDVQETFTFIDTTPQTFRVQVDAAAPKTYQVEIVYYLADGQIVTRPAVTSNKTQITIPKYVHAA</sequence>
<organism evidence="1 2">
    <name type="scientific">Shinella curvata</name>
    <dbReference type="NCBI Taxonomy" id="1817964"/>
    <lineage>
        <taxon>Bacteria</taxon>
        <taxon>Pseudomonadati</taxon>
        <taxon>Pseudomonadota</taxon>
        <taxon>Alphaproteobacteria</taxon>
        <taxon>Hyphomicrobiales</taxon>
        <taxon>Rhizobiaceae</taxon>
        <taxon>Shinella</taxon>
    </lineage>
</organism>
<evidence type="ECO:0000313" key="1">
    <source>
        <dbReference type="EMBL" id="MDO6124493.1"/>
    </source>
</evidence>
<dbReference type="Proteomes" id="UP001177080">
    <property type="component" value="Unassembled WGS sequence"/>
</dbReference>
<gene>
    <name evidence="1" type="ORF">GB928_025190</name>
</gene>
<name>A0ABT8XLC2_9HYPH</name>
<evidence type="ECO:0000313" key="2">
    <source>
        <dbReference type="Proteomes" id="UP001177080"/>
    </source>
</evidence>
<proteinExistence type="predicted"/>
<keyword evidence="2" id="KW-1185">Reference proteome</keyword>